<feature type="signal peptide" evidence="2">
    <location>
        <begin position="1"/>
        <end position="31"/>
    </location>
</feature>
<evidence type="ECO:0000313" key="5">
    <source>
        <dbReference type="Proteomes" id="UP001055159"/>
    </source>
</evidence>
<feature type="compositionally biased region" description="Basic and acidic residues" evidence="1">
    <location>
        <begin position="92"/>
        <end position="102"/>
    </location>
</feature>
<evidence type="ECO:0008006" key="7">
    <source>
        <dbReference type="Google" id="ProtNLM"/>
    </source>
</evidence>
<evidence type="ECO:0000313" key="4">
    <source>
        <dbReference type="EMBL" id="ULP36245.1"/>
    </source>
</evidence>
<protein>
    <recommendedName>
        <fullName evidence="7">DNA-binding beta-propeller fold protein YncE</fullName>
    </recommendedName>
</protein>
<dbReference type="EMBL" id="JACKRN010000695">
    <property type="protein sequence ID" value="MCV7072400.1"/>
    <property type="molecule type" value="Genomic_DNA"/>
</dbReference>
<proteinExistence type="predicted"/>
<reference evidence="3" key="1">
    <citation type="submission" date="2020-07" db="EMBL/GenBank/DDBJ databases">
        <authorList>
            <person name="Pettersson B.M.F."/>
            <person name="Behra P.R.K."/>
            <person name="Ramesh M."/>
            <person name="Das S."/>
            <person name="Dasgupta S."/>
            <person name="Kirsebom L.A."/>
        </authorList>
    </citation>
    <scope>NUCLEOTIDE SEQUENCE</scope>
    <source>
        <strain evidence="3">DSM 45406</strain>
    </source>
</reference>
<dbReference type="AlphaFoldDB" id="A0A9X3BRL8"/>
<dbReference type="InterPro" id="IPR015943">
    <property type="entry name" value="WD40/YVTN_repeat-like_dom_sf"/>
</dbReference>
<sequence length="793" mass="81924">MFGKHVGRVGALAVALGIGSAVVAMPGVAWAEPDTSSSPAVVHDSGDSSRGQTPRTHKRTRPTATAESSGSSERSSEGADAASTPAAKRRSRSSEHAEKADDGAAQADSGGRTITRQHEDRDGDTPDEPAAPGVVDTDAVGVVPPALERPTLLKALFAPRATSHHPDPVPEPSSASPLLWTMLAAARRQVGELRDAAAATPVTATSSEVAAEQSGSSTPGLATQPVVVGADGTLYQVTVDANATTGMLAGGTRVSIVGPDGEVLKTRALFGAPSEGSNAVARDDGSLLITTYSRLLNRTFVSVINPNGLVRQVGSASGNVQSPISIAADGTAYVQTLVNPSFGLGYKLIRISAHNTTRVYSATVSSYPPVVAPDGSAYLVSQNLLTDNVVLMAIGPGGALRRTAPRSDLQVVGQPVIGSDGRAYWAVTYDITEDGADRHRVTDVYTFTGNRSTLRHIDGDVSNYNLIPSGDGVYVPVYDNAAGTTVIARISAAAIDLSEPVSGYLVNAIDVTPDGTVYGSVYDYVAKTYKVAVYRPDGSVTETAIAGDIVAPDYPRPPTERFPTPNPDNTGYVAYTSGGHSYLAVLSSDGAIVRTVTLPDGTRASRPASFDPDGNAYQVVETPGSDDHAVSVVSASTGAVIATLPGSLVSGHDSLQFGPDGTGYLVTAERGATTPSSVYHIVSFDSTGTVLTTLDVTGFLDRNPVDYRSQGYYDEPLTFGPDGTAYASVSVFSADEDGGVYALTPAGATRILAVNDPKTSLMPVVVDSTGTPYVTVTRQDGDSYVTTVVPLTA</sequence>
<gene>
    <name evidence="3" type="ORF">H7H73_20520</name>
    <name evidence="4" type="ORF">MJO55_24025</name>
</gene>
<feature type="compositionally biased region" description="Low complexity" evidence="1">
    <location>
        <begin position="63"/>
        <end position="83"/>
    </location>
</feature>
<dbReference type="Proteomes" id="UP001055159">
    <property type="component" value="Chromosome"/>
</dbReference>
<feature type="region of interest" description="Disordered" evidence="1">
    <location>
        <begin position="199"/>
        <end position="223"/>
    </location>
</feature>
<organism evidence="3 6">
    <name type="scientific">Mycolicibacterium rufum</name>
    <dbReference type="NCBI Taxonomy" id="318424"/>
    <lineage>
        <taxon>Bacteria</taxon>
        <taxon>Bacillati</taxon>
        <taxon>Actinomycetota</taxon>
        <taxon>Actinomycetes</taxon>
        <taxon>Mycobacteriales</taxon>
        <taxon>Mycobacteriaceae</taxon>
        <taxon>Mycolicibacterium</taxon>
    </lineage>
</organism>
<reference evidence="3" key="2">
    <citation type="journal article" date="2022" name="BMC Genomics">
        <title>Comparative genome analysis of mycobacteria focusing on tRNA and non-coding RNA.</title>
        <authorList>
            <person name="Behra P.R.K."/>
            <person name="Pettersson B.M.F."/>
            <person name="Ramesh M."/>
            <person name="Das S."/>
            <person name="Dasgupta S."/>
            <person name="Kirsebom L.A."/>
        </authorList>
    </citation>
    <scope>NUCLEOTIDE SEQUENCE</scope>
    <source>
        <strain evidence="3">DSM 45406</strain>
    </source>
</reference>
<feature type="compositionally biased region" description="Low complexity" evidence="1">
    <location>
        <begin position="199"/>
        <end position="211"/>
    </location>
</feature>
<keyword evidence="5" id="KW-1185">Reference proteome</keyword>
<name>A0A9X3BRL8_9MYCO</name>
<dbReference type="SUPFAM" id="SSF101898">
    <property type="entry name" value="NHL repeat"/>
    <property type="match status" value="1"/>
</dbReference>
<feature type="chain" id="PRO_5040978014" description="DNA-binding beta-propeller fold protein YncE" evidence="2">
    <location>
        <begin position="32"/>
        <end position="793"/>
    </location>
</feature>
<dbReference type="RefSeq" id="WP_043412882.1">
    <property type="nucleotide sequence ID" value="NZ_CP092427.2"/>
</dbReference>
<dbReference type="Proteomes" id="UP001140272">
    <property type="component" value="Unassembled WGS sequence"/>
</dbReference>
<dbReference type="Gene3D" id="2.130.10.10">
    <property type="entry name" value="YVTN repeat-like/Quinoprotein amine dehydrogenase"/>
    <property type="match status" value="1"/>
</dbReference>
<reference evidence="4" key="3">
    <citation type="submission" date="2022-08" db="EMBL/GenBank/DDBJ databases">
        <title>Whole genome sequencing of non-tuberculosis mycobacteria type-strains.</title>
        <authorList>
            <person name="Igarashi Y."/>
            <person name="Osugi A."/>
            <person name="Mitarai S."/>
        </authorList>
    </citation>
    <scope>NUCLEOTIDE SEQUENCE</scope>
    <source>
        <strain evidence="4">JCM 16372</strain>
    </source>
</reference>
<evidence type="ECO:0000256" key="1">
    <source>
        <dbReference type="SAM" id="MobiDB-lite"/>
    </source>
</evidence>
<dbReference type="EMBL" id="CP092427">
    <property type="protein sequence ID" value="ULP36245.1"/>
    <property type="molecule type" value="Genomic_DNA"/>
</dbReference>
<dbReference type="SUPFAM" id="SSF63829">
    <property type="entry name" value="Calcium-dependent phosphotriesterase"/>
    <property type="match status" value="1"/>
</dbReference>
<keyword evidence="2" id="KW-0732">Signal</keyword>
<evidence type="ECO:0000256" key="2">
    <source>
        <dbReference type="SAM" id="SignalP"/>
    </source>
</evidence>
<evidence type="ECO:0000313" key="3">
    <source>
        <dbReference type="EMBL" id="MCV7072400.1"/>
    </source>
</evidence>
<feature type="region of interest" description="Disordered" evidence="1">
    <location>
        <begin position="33"/>
        <end position="136"/>
    </location>
</feature>
<accession>A0A9X3BRL8</accession>
<evidence type="ECO:0000313" key="6">
    <source>
        <dbReference type="Proteomes" id="UP001140272"/>
    </source>
</evidence>